<evidence type="ECO:0000256" key="2">
    <source>
        <dbReference type="ARBA" id="ARBA00022448"/>
    </source>
</evidence>
<feature type="transmembrane region" description="Helical" evidence="7">
    <location>
        <begin position="140"/>
        <end position="161"/>
    </location>
</feature>
<dbReference type="PANTHER" id="PTHR43744:SF9">
    <property type="entry name" value="POLYGALACTURONAN_RHAMNOGALACTURONAN TRANSPORT SYSTEM PERMEASE PROTEIN YTCP"/>
    <property type="match status" value="1"/>
</dbReference>
<dbReference type="Gene3D" id="1.10.3720.10">
    <property type="entry name" value="MetI-like"/>
    <property type="match status" value="1"/>
</dbReference>
<name>A0A4S4BHL1_9BACL</name>
<accession>A0A4S4BHL1</accession>
<feature type="transmembrane region" description="Helical" evidence="7">
    <location>
        <begin position="111"/>
        <end position="134"/>
    </location>
</feature>
<evidence type="ECO:0000313" key="10">
    <source>
        <dbReference type="Proteomes" id="UP000310636"/>
    </source>
</evidence>
<reference evidence="9 10" key="1">
    <citation type="submission" date="2019-04" db="EMBL/GenBank/DDBJ databases">
        <title>Cohnella sp. nov. isolated from preserved vegetables.</title>
        <authorList>
            <person name="Lin S.-Y."/>
            <person name="Hung M.-H."/>
            <person name="Young C.-C."/>
        </authorList>
    </citation>
    <scope>NUCLEOTIDE SEQUENCE [LARGE SCALE GENOMIC DNA]</scope>
    <source>
        <strain evidence="9 10">CC-MHH1044</strain>
    </source>
</reference>
<evidence type="ECO:0000256" key="1">
    <source>
        <dbReference type="ARBA" id="ARBA00004651"/>
    </source>
</evidence>
<dbReference type="CDD" id="cd06261">
    <property type="entry name" value="TM_PBP2"/>
    <property type="match status" value="1"/>
</dbReference>
<evidence type="ECO:0000256" key="7">
    <source>
        <dbReference type="RuleBase" id="RU363032"/>
    </source>
</evidence>
<evidence type="ECO:0000256" key="3">
    <source>
        <dbReference type="ARBA" id="ARBA00022475"/>
    </source>
</evidence>
<keyword evidence="5 7" id="KW-1133">Transmembrane helix</keyword>
<proteinExistence type="inferred from homology"/>
<keyword evidence="4 7" id="KW-0812">Transmembrane</keyword>
<evidence type="ECO:0000256" key="4">
    <source>
        <dbReference type="ARBA" id="ARBA00022692"/>
    </source>
</evidence>
<feature type="transmembrane region" description="Helical" evidence="7">
    <location>
        <begin position="182"/>
        <end position="204"/>
    </location>
</feature>
<evidence type="ECO:0000256" key="5">
    <source>
        <dbReference type="ARBA" id="ARBA00022989"/>
    </source>
</evidence>
<keyword evidence="6 7" id="KW-0472">Membrane</keyword>
<dbReference type="EMBL" id="SSOB01000049">
    <property type="protein sequence ID" value="THF73793.1"/>
    <property type="molecule type" value="Genomic_DNA"/>
</dbReference>
<dbReference type="OrthoDB" id="9824242at2"/>
<dbReference type="Proteomes" id="UP000310636">
    <property type="component" value="Unassembled WGS sequence"/>
</dbReference>
<dbReference type="PANTHER" id="PTHR43744">
    <property type="entry name" value="ABC TRANSPORTER PERMEASE PROTEIN MG189-RELATED-RELATED"/>
    <property type="match status" value="1"/>
</dbReference>
<dbReference type="GO" id="GO:0055085">
    <property type="term" value="P:transmembrane transport"/>
    <property type="evidence" value="ECO:0007669"/>
    <property type="project" value="InterPro"/>
</dbReference>
<comment type="similarity">
    <text evidence="7">Belongs to the binding-protein-dependent transport system permease family.</text>
</comment>
<feature type="transmembrane region" description="Helical" evidence="7">
    <location>
        <begin position="16"/>
        <end position="38"/>
    </location>
</feature>
<dbReference type="Pfam" id="PF00528">
    <property type="entry name" value="BPD_transp_1"/>
    <property type="match status" value="1"/>
</dbReference>
<dbReference type="InterPro" id="IPR035906">
    <property type="entry name" value="MetI-like_sf"/>
</dbReference>
<sequence>MIKESPSYRVFSSLNYLALGLLALATCYPFYFILIYSLSDPARVVGNPSFLLPRGLTLVNYSEIFSKNDFTGPVLISVGRTVFGTLLTLIGCSMLAFGLTKRATPFRKPMYIAIVMTMYINAGLIPNYILIYDLHLLNTFWVYIIPGMINAFFLVLIKTYFEQLPPELEEAAMLEGAGYFTVFARIALPLSKPILATITIFAAVGQWNNWMDNLLYNTRQELMTLQLMLLRFLQSQSYSLRDAALLAATQDTLTITPTSLRMTITVLVVVPVFLVYPWLQRYFVKGIMIGAVKG</sequence>
<comment type="subcellular location">
    <subcellularLocation>
        <location evidence="1 7">Cell membrane</location>
        <topology evidence="1 7">Multi-pass membrane protein</topology>
    </subcellularLocation>
</comment>
<gene>
    <name evidence="9" type="ORF">E6C55_27775</name>
</gene>
<dbReference type="GO" id="GO:0005886">
    <property type="term" value="C:plasma membrane"/>
    <property type="evidence" value="ECO:0007669"/>
    <property type="project" value="UniProtKB-SubCell"/>
</dbReference>
<dbReference type="InterPro" id="IPR000515">
    <property type="entry name" value="MetI-like"/>
</dbReference>
<dbReference type="SUPFAM" id="SSF161098">
    <property type="entry name" value="MetI-like"/>
    <property type="match status" value="1"/>
</dbReference>
<organism evidence="9 10">
    <name type="scientific">Cohnella fermenti</name>
    <dbReference type="NCBI Taxonomy" id="2565925"/>
    <lineage>
        <taxon>Bacteria</taxon>
        <taxon>Bacillati</taxon>
        <taxon>Bacillota</taxon>
        <taxon>Bacilli</taxon>
        <taxon>Bacillales</taxon>
        <taxon>Paenibacillaceae</taxon>
        <taxon>Cohnella</taxon>
    </lineage>
</organism>
<evidence type="ECO:0000259" key="8">
    <source>
        <dbReference type="PROSITE" id="PS50928"/>
    </source>
</evidence>
<evidence type="ECO:0000313" key="9">
    <source>
        <dbReference type="EMBL" id="THF73793.1"/>
    </source>
</evidence>
<keyword evidence="10" id="KW-1185">Reference proteome</keyword>
<dbReference type="RefSeq" id="WP_136373093.1">
    <property type="nucleotide sequence ID" value="NZ_SSOB01000049.1"/>
</dbReference>
<comment type="caution">
    <text evidence="9">The sequence shown here is derived from an EMBL/GenBank/DDBJ whole genome shotgun (WGS) entry which is preliminary data.</text>
</comment>
<feature type="domain" description="ABC transmembrane type-1" evidence="8">
    <location>
        <begin position="74"/>
        <end position="273"/>
    </location>
</feature>
<feature type="transmembrane region" description="Helical" evidence="7">
    <location>
        <begin position="74"/>
        <end position="99"/>
    </location>
</feature>
<evidence type="ECO:0000256" key="6">
    <source>
        <dbReference type="ARBA" id="ARBA00023136"/>
    </source>
</evidence>
<keyword evidence="2 7" id="KW-0813">Transport</keyword>
<dbReference type="AlphaFoldDB" id="A0A4S4BHL1"/>
<dbReference type="PROSITE" id="PS50928">
    <property type="entry name" value="ABC_TM1"/>
    <property type="match status" value="1"/>
</dbReference>
<feature type="transmembrane region" description="Helical" evidence="7">
    <location>
        <begin position="260"/>
        <end position="279"/>
    </location>
</feature>
<protein>
    <submittedName>
        <fullName evidence="9">Carbohydrate ABC transporter permease</fullName>
    </submittedName>
</protein>
<keyword evidence="3" id="KW-1003">Cell membrane</keyword>